<evidence type="ECO:0000256" key="2">
    <source>
        <dbReference type="SAM" id="Phobius"/>
    </source>
</evidence>
<evidence type="ECO:0000313" key="3">
    <source>
        <dbReference type="EMBL" id="BBJ02397.1"/>
    </source>
</evidence>
<gene>
    <name evidence="3" type="ORF">YBY_02450</name>
</gene>
<evidence type="ECO:0000256" key="1">
    <source>
        <dbReference type="ARBA" id="ARBA00022729"/>
    </source>
</evidence>
<dbReference type="Gene3D" id="1.10.1130.10">
    <property type="entry name" value="Flavocytochrome C3, Chain A"/>
    <property type="match status" value="1"/>
</dbReference>
<dbReference type="InterPro" id="IPR051829">
    <property type="entry name" value="Multiheme_Cytochr_ET"/>
</dbReference>
<accession>A0A455W629</accession>
<dbReference type="EMBL" id="AP019537">
    <property type="protein sequence ID" value="BBJ02397.1"/>
    <property type="molecule type" value="Genomic_DNA"/>
</dbReference>
<reference evidence="3" key="1">
    <citation type="submission" date="2019-03" db="EMBL/GenBank/DDBJ databases">
        <title>Whole genome analysis of nitrate-reducing bacteria Marinobacter hydrocarbonoclasticus YB03.</title>
        <authorList>
            <person name="Azam A.H."/>
            <person name="Yuk S.R."/>
            <person name="Kamarisima K."/>
            <person name="Miyanaga K."/>
            <person name="Tanji Y."/>
        </authorList>
    </citation>
    <scope>NUCLEOTIDE SEQUENCE</scope>
    <source>
        <strain evidence="3">YB03</strain>
    </source>
</reference>
<name>A0A455W629_MARNT</name>
<sequence length="426" mass="49512">MLNRKDTGSFRYRRWIRYGLILAVLILIYWFLATYLRGEAIFKMEDRYFQPIDSDVPENLTSMSAKECGSCHVEMYEDWKHSMHAKAHTDPYYQAYWDFDDQNIVCRSCHTPLSQQWPELVTRLPDNSRSLKGMVTEPNPDYDPELEQEGITCAACHVRDGVIYGPFEASTLNAPHPVAYDPDFTNYKICADCHDVKEDTFQFYQSEGVCGSMADFVGNSYNQAGFECQSCHMPAVESPLVPGFEKRKVRRHLWTGGHSPAMVKFALAMDFNTDDQTAFLKLRNDKAGHAVPNGDPDRKLIVNLRAFDAEERILKEEEWVLGRTILWWPLIVELYDNRLDINEERSFELKLPSNTARVGAQVRYLVVTERQHKRLVEKHGLPPETRREYSVFREQIGLGERIKIEIPEDTPAFYGPAEDYWRWPEE</sequence>
<proteinExistence type="predicted"/>
<keyword evidence="2" id="KW-1133">Transmembrane helix</keyword>
<dbReference type="SUPFAM" id="SSF48695">
    <property type="entry name" value="Multiheme cytochromes"/>
    <property type="match status" value="1"/>
</dbReference>
<dbReference type="PANTHER" id="PTHR35038:SF8">
    <property type="entry name" value="C-TYPE POLYHEME CYTOCHROME OMCC"/>
    <property type="match status" value="1"/>
</dbReference>
<dbReference type="InterPro" id="IPR036280">
    <property type="entry name" value="Multihaem_cyt_sf"/>
</dbReference>
<keyword evidence="1" id="KW-0732">Signal</keyword>
<protein>
    <submittedName>
        <fullName evidence="3">Uncharacterized protein</fullName>
    </submittedName>
</protein>
<organism evidence="3">
    <name type="scientific">Marinobacter nauticus</name>
    <name type="common">Marinobacter hydrocarbonoclasticus</name>
    <name type="synonym">Marinobacter aquaeolei</name>
    <dbReference type="NCBI Taxonomy" id="2743"/>
    <lineage>
        <taxon>Bacteria</taxon>
        <taxon>Pseudomonadati</taxon>
        <taxon>Pseudomonadota</taxon>
        <taxon>Gammaproteobacteria</taxon>
        <taxon>Pseudomonadales</taxon>
        <taxon>Marinobacteraceae</taxon>
        <taxon>Marinobacter</taxon>
    </lineage>
</organism>
<keyword evidence="2" id="KW-0472">Membrane</keyword>
<keyword evidence="2" id="KW-0812">Transmembrane</keyword>
<dbReference type="PANTHER" id="PTHR35038">
    <property type="entry name" value="DISSIMILATORY SULFITE REDUCTASE SIRA"/>
    <property type="match status" value="1"/>
</dbReference>
<feature type="transmembrane region" description="Helical" evidence="2">
    <location>
        <begin position="15"/>
        <end position="36"/>
    </location>
</feature>
<dbReference type="AlphaFoldDB" id="A0A455W629"/>